<evidence type="ECO:0000313" key="1">
    <source>
        <dbReference type="EMBL" id="GAO27939.1"/>
    </source>
</evidence>
<organism evidence="1 2">
    <name type="scientific">Geofilum rubicundum JCM 15548</name>
    <dbReference type="NCBI Taxonomy" id="1236989"/>
    <lineage>
        <taxon>Bacteria</taxon>
        <taxon>Pseudomonadati</taxon>
        <taxon>Bacteroidota</taxon>
        <taxon>Bacteroidia</taxon>
        <taxon>Marinilabiliales</taxon>
        <taxon>Marinilabiliaceae</taxon>
        <taxon>Geofilum</taxon>
    </lineage>
</organism>
<evidence type="ECO:0000313" key="2">
    <source>
        <dbReference type="Proteomes" id="UP000032900"/>
    </source>
</evidence>
<protein>
    <submittedName>
        <fullName evidence="1">Uncharacterized protein</fullName>
    </submittedName>
</protein>
<dbReference type="InterPro" id="IPR003477">
    <property type="entry name" value="PemK-like"/>
</dbReference>
<proteinExistence type="predicted"/>
<dbReference type="InterPro" id="IPR011067">
    <property type="entry name" value="Plasmid_toxin/cell-grow_inhib"/>
</dbReference>
<sequence length="61" mass="7048">MTSTIKSYPFRVKCKVSEKMGSIALDQIRCIDKSRLAKKMDQLSTVEISKVKRILEEMLIK</sequence>
<dbReference type="SUPFAM" id="SSF50118">
    <property type="entry name" value="Cell growth inhibitor/plasmid maintenance toxic component"/>
    <property type="match status" value="1"/>
</dbReference>
<name>A0A0E9LRS9_9BACT</name>
<dbReference type="Pfam" id="PF02452">
    <property type="entry name" value="PemK_toxin"/>
    <property type="match status" value="1"/>
</dbReference>
<keyword evidence="2" id="KW-1185">Reference proteome</keyword>
<dbReference type="Proteomes" id="UP000032900">
    <property type="component" value="Unassembled WGS sequence"/>
</dbReference>
<dbReference type="Gene3D" id="2.30.30.110">
    <property type="match status" value="1"/>
</dbReference>
<dbReference type="AlphaFoldDB" id="A0A0E9LRS9"/>
<gene>
    <name evidence="1" type="ORF">JCM15548_14821</name>
</gene>
<reference evidence="1 2" key="1">
    <citation type="journal article" date="2015" name="Microbes Environ.">
        <title>Distribution and evolution of nitrogen fixation genes in the phylum bacteroidetes.</title>
        <authorList>
            <person name="Inoue J."/>
            <person name="Oshima K."/>
            <person name="Suda W."/>
            <person name="Sakamoto M."/>
            <person name="Iino T."/>
            <person name="Noda S."/>
            <person name="Hongoh Y."/>
            <person name="Hattori M."/>
            <person name="Ohkuma M."/>
        </authorList>
    </citation>
    <scope>NUCLEOTIDE SEQUENCE [LARGE SCALE GENOMIC DNA]</scope>
    <source>
        <strain evidence="1">JCM 15548</strain>
    </source>
</reference>
<dbReference type="GO" id="GO:0003677">
    <property type="term" value="F:DNA binding"/>
    <property type="evidence" value="ECO:0007669"/>
    <property type="project" value="InterPro"/>
</dbReference>
<dbReference type="EMBL" id="BAZW01000182">
    <property type="protein sequence ID" value="GAO27939.1"/>
    <property type="molecule type" value="Genomic_DNA"/>
</dbReference>
<accession>A0A0E9LRS9</accession>
<dbReference type="STRING" id="1236989.JCM15548_14821"/>
<comment type="caution">
    <text evidence="1">The sequence shown here is derived from an EMBL/GenBank/DDBJ whole genome shotgun (WGS) entry which is preliminary data.</text>
</comment>